<evidence type="ECO:0000313" key="2">
    <source>
        <dbReference type="EMBL" id="MFC3998794.1"/>
    </source>
</evidence>
<keyword evidence="1" id="KW-1133">Transmembrane helix</keyword>
<dbReference type="RefSeq" id="WP_378536893.1">
    <property type="nucleotide sequence ID" value="NZ_JBHSBH010000015.1"/>
</dbReference>
<keyword evidence="3" id="KW-1185">Reference proteome</keyword>
<dbReference type="Proteomes" id="UP001595847">
    <property type="component" value="Unassembled WGS sequence"/>
</dbReference>
<reference evidence="3" key="1">
    <citation type="journal article" date="2019" name="Int. J. Syst. Evol. Microbiol.">
        <title>The Global Catalogue of Microorganisms (GCM) 10K type strain sequencing project: providing services to taxonomists for standard genome sequencing and annotation.</title>
        <authorList>
            <consortium name="The Broad Institute Genomics Platform"/>
            <consortium name="The Broad Institute Genome Sequencing Center for Infectious Disease"/>
            <person name="Wu L."/>
            <person name="Ma J."/>
        </authorList>
    </citation>
    <scope>NUCLEOTIDE SEQUENCE [LARGE SCALE GENOMIC DNA]</scope>
    <source>
        <strain evidence="3">TBRC 1826</strain>
    </source>
</reference>
<keyword evidence="1" id="KW-0812">Transmembrane</keyword>
<proteinExistence type="predicted"/>
<organism evidence="2 3">
    <name type="scientific">Nocardiopsis sediminis</name>
    <dbReference type="NCBI Taxonomy" id="1778267"/>
    <lineage>
        <taxon>Bacteria</taxon>
        <taxon>Bacillati</taxon>
        <taxon>Actinomycetota</taxon>
        <taxon>Actinomycetes</taxon>
        <taxon>Streptosporangiales</taxon>
        <taxon>Nocardiopsidaceae</taxon>
        <taxon>Nocardiopsis</taxon>
    </lineage>
</organism>
<feature type="transmembrane region" description="Helical" evidence="1">
    <location>
        <begin position="20"/>
        <end position="43"/>
    </location>
</feature>
<feature type="transmembrane region" description="Helical" evidence="1">
    <location>
        <begin position="106"/>
        <end position="125"/>
    </location>
</feature>
<evidence type="ECO:0000256" key="1">
    <source>
        <dbReference type="SAM" id="Phobius"/>
    </source>
</evidence>
<keyword evidence="1" id="KW-0472">Membrane</keyword>
<evidence type="ECO:0000313" key="3">
    <source>
        <dbReference type="Proteomes" id="UP001595847"/>
    </source>
</evidence>
<feature type="transmembrane region" description="Helical" evidence="1">
    <location>
        <begin position="73"/>
        <end position="94"/>
    </location>
</feature>
<comment type="caution">
    <text evidence="2">The sequence shown here is derived from an EMBL/GenBank/DDBJ whole genome shotgun (WGS) entry which is preliminary data.</text>
</comment>
<sequence length="190" mass="20620">MTSPPRSYGFTGRRPAAVEIAFWIAVVVPPLATVLSVAAFVVVKRAVDDVFGTTGGDAQASMYELHDKVNGPLLGLFIFFTIVHLLLSGLWILLGLEMRSGRNRARVTLTVFASLWALSSLVALIRGDTQGFTTADIPPFFEFPSSYLVLDYARSALDLLAMAAFILLVSLRRSNRYFTARLTGPPPGGP</sequence>
<feature type="transmembrane region" description="Helical" evidence="1">
    <location>
        <begin position="152"/>
        <end position="171"/>
    </location>
</feature>
<gene>
    <name evidence="2" type="ORF">ACFOVU_22905</name>
</gene>
<accession>A0ABV8FTR0</accession>
<name>A0ABV8FTR0_9ACTN</name>
<dbReference type="EMBL" id="JBHSBH010000015">
    <property type="protein sequence ID" value="MFC3998794.1"/>
    <property type="molecule type" value="Genomic_DNA"/>
</dbReference>
<protein>
    <submittedName>
        <fullName evidence="2">Uncharacterized protein</fullName>
    </submittedName>
</protein>